<evidence type="ECO:0000256" key="9">
    <source>
        <dbReference type="ARBA" id="ARBA00048233"/>
    </source>
</evidence>
<proteinExistence type="inferred from homology"/>
<comment type="catalytic activity">
    <reaction evidence="9">
        <text>2 L-dopa + O2 = 2 L-dopaquinone + 2 H2O</text>
        <dbReference type="Rhea" id="RHEA:34287"/>
        <dbReference type="ChEBI" id="CHEBI:15377"/>
        <dbReference type="ChEBI" id="CHEBI:15379"/>
        <dbReference type="ChEBI" id="CHEBI:57504"/>
        <dbReference type="ChEBI" id="CHEBI:57924"/>
        <dbReference type="EC" id="1.14.18.1"/>
    </reaction>
</comment>
<dbReference type="Pfam" id="PF18132">
    <property type="entry name" value="Tyrosinase_C"/>
    <property type="match status" value="1"/>
</dbReference>
<comment type="similarity">
    <text evidence="2">Belongs to the tyrosinase family.</text>
</comment>
<dbReference type="HOGENOM" id="CLU_013691_3_0_1"/>
<evidence type="ECO:0000256" key="2">
    <source>
        <dbReference type="ARBA" id="ARBA00009928"/>
    </source>
</evidence>
<dbReference type="GO" id="GO:0042438">
    <property type="term" value="P:melanin biosynthetic process"/>
    <property type="evidence" value="ECO:0007669"/>
    <property type="project" value="UniProtKB-KW"/>
</dbReference>
<feature type="domain" description="Tyrosinase copper-binding" evidence="13">
    <location>
        <begin position="327"/>
        <end position="338"/>
    </location>
</feature>
<evidence type="ECO:0000256" key="11">
    <source>
        <dbReference type="SAM" id="SignalP"/>
    </source>
</evidence>
<evidence type="ECO:0000256" key="3">
    <source>
        <dbReference type="ARBA" id="ARBA00011906"/>
    </source>
</evidence>
<dbReference type="Gene3D" id="1.10.1280.10">
    <property type="entry name" value="Di-copper center containing domain from catechol oxidase"/>
    <property type="match status" value="1"/>
</dbReference>
<accession>A0A084AYI1</accession>
<evidence type="ECO:0000256" key="4">
    <source>
        <dbReference type="ARBA" id="ARBA00022723"/>
    </source>
</evidence>
<keyword evidence="6" id="KW-0186">Copper</keyword>
<evidence type="ECO:0000313" key="15">
    <source>
        <dbReference type="Proteomes" id="UP000028045"/>
    </source>
</evidence>
<keyword evidence="8" id="KW-0470">Melanin biosynthesis</keyword>
<keyword evidence="7" id="KW-0503">Monooxygenase</keyword>
<dbReference type="GO" id="GO:0004503">
    <property type="term" value="F:tyrosinase activity"/>
    <property type="evidence" value="ECO:0007669"/>
    <property type="project" value="UniProtKB-EC"/>
</dbReference>
<dbReference type="InterPro" id="IPR050316">
    <property type="entry name" value="Tyrosinase/Hemocyanin"/>
</dbReference>
<keyword evidence="4" id="KW-0479">Metal-binding</keyword>
<evidence type="ECO:0000256" key="8">
    <source>
        <dbReference type="ARBA" id="ARBA00023101"/>
    </source>
</evidence>
<evidence type="ECO:0000313" key="14">
    <source>
        <dbReference type="EMBL" id="KEY70360.1"/>
    </source>
</evidence>
<dbReference type="Proteomes" id="UP000028045">
    <property type="component" value="Unassembled WGS sequence"/>
</dbReference>
<gene>
    <name evidence="14" type="ORF">S7711_08948</name>
</gene>
<dbReference type="PROSITE" id="PS00498">
    <property type="entry name" value="TYROSINASE_2"/>
    <property type="match status" value="1"/>
</dbReference>
<evidence type="ECO:0000259" key="12">
    <source>
        <dbReference type="PROSITE" id="PS00497"/>
    </source>
</evidence>
<feature type="chain" id="PRO_5001771418" description="tyrosinase" evidence="11">
    <location>
        <begin position="22"/>
        <end position="637"/>
    </location>
</feature>
<evidence type="ECO:0000256" key="1">
    <source>
        <dbReference type="ARBA" id="ARBA00001973"/>
    </source>
</evidence>
<organism evidence="14 15">
    <name type="scientific">Stachybotrys chartarum (strain CBS 109288 / IBT 7711)</name>
    <name type="common">Toxic black mold</name>
    <name type="synonym">Stilbospora chartarum</name>
    <dbReference type="NCBI Taxonomy" id="1280523"/>
    <lineage>
        <taxon>Eukaryota</taxon>
        <taxon>Fungi</taxon>
        <taxon>Dikarya</taxon>
        <taxon>Ascomycota</taxon>
        <taxon>Pezizomycotina</taxon>
        <taxon>Sordariomycetes</taxon>
        <taxon>Hypocreomycetidae</taxon>
        <taxon>Hypocreales</taxon>
        <taxon>Stachybotryaceae</taxon>
        <taxon>Stachybotrys</taxon>
    </lineage>
</organism>
<evidence type="ECO:0000256" key="10">
    <source>
        <dbReference type="ARBA" id="ARBA00048881"/>
    </source>
</evidence>
<dbReference type="AlphaFoldDB" id="A0A084AYI1"/>
<keyword evidence="15" id="KW-1185">Reference proteome</keyword>
<comment type="catalytic activity">
    <reaction evidence="10">
        <text>L-tyrosine + O2 = L-dopaquinone + H2O</text>
        <dbReference type="Rhea" id="RHEA:18117"/>
        <dbReference type="ChEBI" id="CHEBI:15377"/>
        <dbReference type="ChEBI" id="CHEBI:15379"/>
        <dbReference type="ChEBI" id="CHEBI:57924"/>
        <dbReference type="ChEBI" id="CHEBI:58315"/>
        <dbReference type="EC" id="1.14.18.1"/>
    </reaction>
</comment>
<dbReference type="PROSITE" id="PS00497">
    <property type="entry name" value="TYROSINASE_1"/>
    <property type="match status" value="1"/>
</dbReference>
<dbReference type="Pfam" id="PF00264">
    <property type="entry name" value="Tyrosinase"/>
    <property type="match status" value="1"/>
</dbReference>
<dbReference type="SUPFAM" id="SSF48056">
    <property type="entry name" value="Di-copper centre-containing domain"/>
    <property type="match status" value="1"/>
</dbReference>
<dbReference type="InterPro" id="IPR041640">
    <property type="entry name" value="Tyrosinase_C"/>
</dbReference>
<dbReference type="InterPro" id="IPR002227">
    <property type="entry name" value="Tyrosinase_Cu-bd"/>
</dbReference>
<evidence type="ECO:0000256" key="7">
    <source>
        <dbReference type="ARBA" id="ARBA00023033"/>
    </source>
</evidence>
<dbReference type="InterPro" id="IPR008922">
    <property type="entry name" value="Di-copper_centre_dom_sf"/>
</dbReference>
<dbReference type="EMBL" id="KL648446">
    <property type="protein sequence ID" value="KEY70360.1"/>
    <property type="molecule type" value="Genomic_DNA"/>
</dbReference>
<sequence length="637" mass="71692">MDRLALLLGIWFCLCPLLALGQTYDYGLPFEELAPRRSADSQVIIGRLPLREDGSVPLRLEIRQLHKKTEQWNLFILAMNFLQALDQDDPLSWYQIAGIHGVPFQPWNGVKAVPGASESGYCTHSSVLFPMWHRPYLALIEQQLYFLVHKIADLYPESERASYRNAARDFRLPYWDWAAPSSSGKTHLPEYFWDAQINQSGPNGTQLIKNPLYSYEFHPLDSGVFPWTPLKWWNETKRAPNITQDVKNPASNNQQVNDALSERLPEIQQRLFVLFSSYKDFNAFSNKVSAQAQNASSWDSIESVHDIIHIYGGLNGHLTYVPLSSFDPLFFLHHAMTDRLIAMWQALNPKAWISPTESGETSYTTLKGTLQSSSTALTPFLIGDGQYWTSDLARVPEAFGYSYAEVDVSSLPPQEVRLALIQHIIEWYGQTSPVGLRALARTKQALAATAKMAGPLLRRPFGKWQTQDAVDWAELPVEETFKDDHYTEWVANVQVNLEALDGNFGIHFYLGEPVAEGITWSARRGRAAHEVGAVGIFAMNRTTGSEAKISGTLPMTSALMERVATGELADLSPDTVVPYLRHMLRFKVWGSNHAQVDPTSVDGLYIMITSSDVSAPEELVELPAWGPPIQRLELWKA</sequence>
<keyword evidence="5" id="KW-0560">Oxidoreductase</keyword>
<dbReference type="GO" id="GO:0046872">
    <property type="term" value="F:metal ion binding"/>
    <property type="evidence" value="ECO:0007669"/>
    <property type="project" value="UniProtKB-KW"/>
</dbReference>
<protein>
    <recommendedName>
        <fullName evidence="3">tyrosinase</fullName>
        <ecNumber evidence="3">1.14.18.1</ecNumber>
    </recommendedName>
</protein>
<reference evidence="14 15" key="1">
    <citation type="journal article" date="2014" name="BMC Genomics">
        <title>Comparative genome sequencing reveals chemotype-specific gene clusters in the toxigenic black mold Stachybotrys.</title>
        <authorList>
            <person name="Semeiks J."/>
            <person name="Borek D."/>
            <person name="Otwinowski Z."/>
            <person name="Grishin N.V."/>
        </authorList>
    </citation>
    <scope>NUCLEOTIDE SEQUENCE [LARGE SCALE GENOMIC DNA]</scope>
    <source>
        <strain evidence="15">CBS 109288 / IBT 7711</strain>
    </source>
</reference>
<dbReference type="PANTHER" id="PTHR11474:SF76">
    <property type="entry name" value="SHKT DOMAIN-CONTAINING PROTEIN"/>
    <property type="match status" value="1"/>
</dbReference>
<evidence type="ECO:0000256" key="5">
    <source>
        <dbReference type="ARBA" id="ARBA00023002"/>
    </source>
</evidence>
<dbReference type="PANTHER" id="PTHR11474">
    <property type="entry name" value="TYROSINASE FAMILY MEMBER"/>
    <property type="match status" value="1"/>
</dbReference>
<evidence type="ECO:0000259" key="13">
    <source>
        <dbReference type="PROSITE" id="PS00498"/>
    </source>
</evidence>
<keyword evidence="11" id="KW-0732">Signal</keyword>
<evidence type="ECO:0000256" key="6">
    <source>
        <dbReference type="ARBA" id="ARBA00023008"/>
    </source>
</evidence>
<name>A0A084AYI1_STACB</name>
<dbReference type="EC" id="1.14.18.1" evidence="3"/>
<comment type="cofactor">
    <cofactor evidence="1">
        <name>Cu(2+)</name>
        <dbReference type="ChEBI" id="CHEBI:29036"/>
    </cofactor>
</comment>
<feature type="signal peptide" evidence="11">
    <location>
        <begin position="1"/>
        <end position="21"/>
    </location>
</feature>
<dbReference type="PRINTS" id="PR00092">
    <property type="entry name" value="TYROSINASE"/>
</dbReference>
<feature type="domain" description="Tyrosinase copper-binding" evidence="12">
    <location>
        <begin position="124"/>
        <end position="141"/>
    </location>
</feature>
<dbReference type="OrthoDB" id="6132182at2759"/>